<evidence type="ECO:0000256" key="8">
    <source>
        <dbReference type="SAM" id="MobiDB-lite"/>
    </source>
</evidence>
<evidence type="ECO:0000259" key="10">
    <source>
        <dbReference type="SMART" id="SM00607"/>
    </source>
</evidence>
<organism evidence="11">
    <name type="scientific">Chaetoceros debilis</name>
    <dbReference type="NCBI Taxonomy" id="122233"/>
    <lineage>
        <taxon>Eukaryota</taxon>
        <taxon>Sar</taxon>
        <taxon>Stramenopiles</taxon>
        <taxon>Ochrophyta</taxon>
        <taxon>Bacillariophyta</taxon>
        <taxon>Coscinodiscophyceae</taxon>
        <taxon>Chaetocerotophycidae</taxon>
        <taxon>Chaetocerotales</taxon>
        <taxon>Chaetocerotaceae</taxon>
        <taxon>Chaetoceros</taxon>
    </lineage>
</organism>
<dbReference type="PANTHER" id="PTHR45713">
    <property type="entry name" value="FTP DOMAIN-CONTAINING PROTEIN"/>
    <property type="match status" value="1"/>
</dbReference>
<dbReference type="Gene3D" id="2.60.120.260">
    <property type="entry name" value="Galactose-binding domain-like"/>
    <property type="match status" value="2"/>
</dbReference>
<evidence type="ECO:0000256" key="1">
    <source>
        <dbReference type="ARBA" id="ARBA00002219"/>
    </source>
</evidence>
<protein>
    <recommendedName>
        <fullName evidence="10">Fucolectin tachylectin-4 pentraxin-1 domain-containing protein</fullName>
    </recommendedName>
</protein>
<evidence type="ECO:0000256" key="4">
    <source>
        <dbReference type="ARBA" id="ARBA00022723"/>
    </source>
</evidence>
<feature type="signal peptide" evidence="9">
    <location>
        <begin position="1"/>
        <end position="19"/>
    </location>
</feature>
<proteinExistence type="inferred from homology"/>
<reference evidence="11" key="1">
    <citation type="submission" date="2021-01" db="EMBL/GenBank/DDBJ databases">
        <authorList>
            <person name="Corre E."/>
            <person name="Pelletier E."/>
            <person name="Niang G."/>
            <person name="Scheremetjew M."/>
            <person name="Finn R."/>
            <person name="Kale V."/>
            <person name="Holt S."/>
            <person name="Cochrane G."/>
            <person name="Meng A."/>
            <person name="Brown T."/>
            <person name="Cohen L."/>
        </authorList>
    </citation>
    <scope>NUCLEOTIDE SEQUENCE</scope>
    <source>
        <strain evidence="11">MM31A-1</strain>
    </source>
</reference>
<evidence type="ECO:0000256" key="3">
    <source>
        <dbReference type="ARBA" id="ARBA00011233"/>
    </source>
</evidence>
<dbReference type="EMBL" id="HBIO01014494">
    <property type="protein sequence ID" value="CAE0466358.1"/>
    <property type="molecule type" value="Transcribed_RNA"/>
</dbReference>
<keyword evidence="4" id="KW-0479">Metal-binding</keyword>
<comment type="function">
    <text evidence="1">Acts as a defensive agent. Recognizes blood group fucosylated oligosaccharides including A, B, H and Lewis B-type antigens. Does not recognize Lewis A antigen and has low affinity for monovalent haptens.</text>
</comment>
<accession>A0A7S3Q584</accession>
<keyword evidence="6" id="KW-0106">Calcium</keyword>
<dbReference type="InterPro" id="IPR006585">
    <property type="entry name" value="FTP1"/>
</dbReference>
<comment type="subunit">
    <text evidence="3">Homotrimer.</text>
</comment>
<feature type="region of interest" description="Disordered" evidence="8">
    <location>
        <begin position="243"/>
        <end position="278"/>
    </location>
</feature>
<dbReference type="AlphaFoldDB" id="A0A7S3Q584"/>
<comment type="similarity">
    <text evidence="2">Belongs to the fucolectin family.</text>
</comment>
<dbReference type="SMART" id="SM00607">
    <property type="entry name" value="FTP"/>
    <property type="match status" value="2"/>
</dbReference>
<feature type="region of interest" description="Disordered" evidence="8">
    <location>
        <begin position="387"/>
        <end position="419"/>
    </location>
</feature>
<dbReference type="GO" id="GO:0046872">
    <property type="term" value="F:metal ion binding"/>
    <property type="evidence" value="ECO:0007669"/>
    <property type="project" value="UniProtKB-KW"/>
</dbReference>
<dbReference type="SUPFAM" id="SSF49785">
    <property type="entry name" value="Galactose-binding domain-like"/>
    <property type="match status" value="2"/>
</dbReference>
<keyword evidence="9" id="KW-0732">Signal</keyword>
<evidence type="ECO:0000256" key="7">
    <source>
        <dbReference type="ARBA" id="ARBA00023157"/>
    </source>
</evidence>
<sequence>MNLSLIGLLLGVFLQSAVASAKCSAIKCGLRVPGLLEDMKVIADPPTDYEELRSFLGNVKVFLEGCGSCLQGSQLNMICDKTEDAAELLQSTIGLDKDFFNEEACRSGNFAEAIGTPAPTTNGTCGVIDKGRCAKRFPQMISDIFSVLSLPNDYEEMKDFLGTVSTFLYKCGSCMTENQLSTLCEYADDAVETLTDAVGLNSDYFDEEACKRGRFEKAVAADPSSGTSPVPAPPVTKAEPENVAIGKPTTQSSTEFGGVSSRAVDGNTSGHIKDNSITHTGRMQQNRWWQVDLLGKFEISEIILYNRSDCCSERLAGFKVSVWNKEHMVWNYLDPTPDQKPPHKTVITLPKNTIVSKVRVSIPGRDTYLSLAEVVVMGVPALESPPKNIALGKPTSQSSTGYGGPSSRAIDGNRSGNYDDNSVTHTLNDDPKQWWEVNLEERFDIVEIRVYNRVDCCSERLNGFKVTIFDGDDAVWNYKLPAGEAPYESIIAVPKKLWGSRVRITIPGPEGQFLSLAEVEVYYNESEGQGHESVIDEKVCTIANQGRCAAKIPGLLRDIGSLVAPPQDFAELKDFLGTVSAYLDQCGFCLFYRQLTPLCDQANKVVEILTDNIGLEEDYFNEEACKQGPIVIDTKPAKSFVSKAQCTKRVPEIAKDIFDLIAPPTDFVELKDFLGHVSSFFQECGNSIMPSQLSMICDSADDAAEKVAETIGLDTDYFDEEACNRGGFKDAVKLDHEAVFHNPVANKCMYECDELFSVEEYVNDKNAAKRNAACFVQCLAKEKLEDAVIDLLPDPQPQSGAGKLDERASCKSVANKVLTFCLKKAYSWTKPACYATHTAARAACALIPDLM</sequence>
<dbReference type="Pfam" id="PF22633">
    <property type="entry name" value="F5_F8_type_C_2"/>
    <property type="match status" value="2"/>
</dbReference>
<evidence type="ECO:0000256" key="9">
    <source>
        <dbReference type="SAM" id="SignalP"/>
    </source>
</evidence>
<feature type="chain" id="PRO_5031254188" description="Fucolectin tachylectin-4 pentraxin-1 domain-containing protein" evidence="9">
    <location>
        <begin position="20"/>
        <end position="851"/>
    </location>
</feature>
<dbReference type="PANTHER" id="PTHR45713:SF6">
    <property type="entry name" value="F5_8 TYPE C DOMAIN-CONTAINING PROTEIN"/>
    <property type="match status" value="1"/>
</dbReference>
<evidence type="ECO:0000256" key="2">
    <source>
        <dbReference type="ARBA" id="ARBA00010147"/>
    </source>
</evidence>
<keyword evidence="5" id="KW-0430">Lectin</keyword>
<evidence type="ECO:0000256" key="5">
    <source>
        <dbReference type="ARBA" id="ARBA00022734"/>
    </source>
</evidence>
<evidence type="ECO:0000256" key="6">
    <source>
        <dbReference type="ARBA" id="ARBA00022837"/>
    </source>
</evidence>
<dbReference type="GO" id="GO:0042806">
    <property type="term" value="F:fucose binding"/>
    <property type="evidence" value="ECO:0007669"/>
    <property type="project" value="UniProtKB-ARBA"/>
</dbReference>
<name>A0A7S3Q584_9STRA</name>
<keyword evidence="7" id="KW-1015">Disulfide bond</keyword>
<dbReference type="GO" id="GO:0010185">
    <property type="term" value="P:regulation of cellular defense response"/>
    <property type="evidence" value="ECO:0007669"/>
    <property type="project" value="UniProtKB-ARBA"/>
</dbReference>
<gene>
    <name evidence="11" type="ORF">CDEB00056_LOCUS11210</name>
</gene>
<dbReference type="InterPro" id="IPR051941">
    <property type="entry name" value="BG_Antigen-Binding_Lectin"/>
</dbReference>
<feature type="domain" description="Fucolectin tachylectin-4 pentraxin-1" evidence="10">
    <location>
        <begin position="240"/>
        <end position="383"/>
    </location>
</feature>
<dbReference type="GO" id="GO:0001868">
    <property type="term" value="P:regulation of complement activation, lectin pathway"/>
    <property type="evidence" value="ECO:0007669"/>
    <property type="project" value="UniProtKB-ARBA"/>
</dbReference>
<evidence type="ECO:0000313" key="11">
    <source>
        <dbReference type="EMBL" id="CAE0466358.1"/>
    </source>
</evidence>
<dbReference type="InterPro" id="IPR008979">
    <property type="entry name" value="Galactose-bd-like_sf"/>
</dbReference>
<feature type="domain" description="Fucolectin tachylectin-4 pentraxin-1" evidence="10">
    <location>
        <begin position="386"/>
        <end position="527"/>
    </location>
</feature>